<dbReference type="EMBL" id="MU007041">
    <property type="protein sequence ID" value="KAF2430179.1"/>
    <property type="molecule type" value="Genomic_DNA"/>
</dbReference>
<evidence type="ECO:0000256" key="13">
    <source>
        <dbReference type="SAM" id="MobiDB-lite"/>
    </source>
</evidence>
<evidence type="ECO:0000256" key="11">
    <source>
        <dbReference type="ARBA" id="ARBA00039759"/>
    </source>
</evidence>
<dbReference type="Pfam" id="PF23023">
    <property type="entry name" value="Anti-Pycsar_Apyc1"/>
    <property type="match status" value="1"/>
</dbReference>
<dbReference type="PANTHER" id="PTHR23240:SF8">
    <property type="entry name" value="PROTEIN ARTEMIS"/>
    <property type="match status" value="1"/>
</dbReference>
<dbReference type="Gene3D" id="3.60.15.10">
    <property type="entry name" value="Ribonuclease Z/Hydroxyacylglutathione hydrolase-like"/>
    <property type="match status" value="1"/>
</dbReference>
<comment type="similarity">
    <text evidence="2">Belongs to the DNA repair metallo-beta-lactamase (DRMBL) family.</text>
</comment>
<name>A0A9P4NQG3_9PEZI</name>
<keyword evidence="7" id="KW-0269">Exonuclease</keyword>
<evidence type="ECO:0000256" key="7">
    <source>
        <dbReference type="ARBA" id="ARBA00022839"/>
    </source>
</evidence>
<evidence type="ECO:0000256" key="9">
    <source>
        <dbReference type="ARBA" id="ARBA00023204"/>
    </source>
</evidence>
<feature type="compositionally biased region" description="Low complexity" evidence="13">
    <location>
        <begin position="581"/>
        <end position="598"/>
    </location>
</feature>
<evidence type="ECO:0000256" key="12">
    <source>
        <dbReference type="ARBA" id="ARBA00042677"/>
    </source>
</evidence>
<feature type="region of interest" description="Disordered" evidence="13">
    <location>
        <begin position="525"/>
        <end position="544"/>
    </location>
</feature>
<evidence type="ECO:0000256" key="6">
    <source>
        <dbReference type="ARBA" id="ARBA00022801"/>
    </source>
</evidence>
<dbReference type="GO" id="GO:0036297">
    <property type="term" value="P:interstrand cross-link repair"/>
    <property type="evidence" value="ECO:0007669"/>
    <property type="project" value="TreeGrafter"/>
</dbReference>
<feature type="compositionally biased region" description="Basic and acidic residues" evidence="13">
    <location>
        <begin position="525"/>
        <end position="534"/>
    </location>
</feature>
<accession>A0A9P4NQG3</accession>
<keyword evidence="6" id="KW-0378">Hydrolase</keyword>
<dbReference type="InterPro" id="IPR011084">
    <property type="entry name" value="DRMBL"/>
</dbReference>
<dbReference type="OrthoDB" id="5561659at2759"/>
<evidence type="ECO:0000256" key="1">
    <source>
        <dbReference type="ARBA" id="ARBA00004123"/>
    </source>
</evidence>
<keyword evidence="5" id="KW-0227">DNA damage</keyword>
<dbReference type="GO" id="GO:0000723">
    <property type="term" value="P:telomere maintenance"/>
    <property type="evidence" value="ECO:0007669"/>
    <property type="project" value="TreeGrafter"/>
</dbReference>
<keyword evidence="3" id="KW-0540">Nuclease</keyword>
<evidence type="ECO:0000259" key="14">
    <source>
        <dbReference type="Pfam" id="PF07522"/>
    </source>
</evidence>
<comment type="subcellular location">
    <subcellularLocation>
        <location evidence="1">Nucleus</location>
    </subcellularLocation>
</comment>
<protein>
    <recommendedName>
        <fullName evidence="11">Protein artemis</fullName>
    </recommendedName>
    <alternativeName>
        <fullName evidence="12">DNA cross-link repair 1C protein</fullName>
    </alternativeName>
</protein>
<evidence type="ECO:0000313" key="16">
    <source>
        <dbReference type="Proteomes" id="UP000800235"/>
    </source>
</evidence>
<comment type="caution">
    <text evidence="15">The sequence shown here is derived from an EMBL/GenBank/DDBJ whole genome shotgun (WGS) entry which is preliminary data.</text>
</comment>
<keyword evidence="8" id="KW-0233">DNA recombination</keyword>
<evidence type="ECO:0000256" key="3">
    <source>
        <dbReference type="ARBA" id="ARBA00022722"/>
    </source>
</evidence>
<feature type="region of interest" description="Disordered" evidence="13">
    <location>
        <begin position="665"/>
        <end position="686"/>
    </location>
</feature>
<organism evidence="15 16">
    <name type="scientific">Tothia fuscella</name>
    <dbReference type="NCBI Taxonomy" id="1048955"/>
    <lineage>
        <taxon>Eukaryota</taxon>
        <taxon>Fungi</taxon>
        <taxon>Dikarya</taxon>
        <taxon>Ascomycota</taxon>
        <taxon>Pezizomycotina</taxon>
        <taxon>Dothideomycetes</taxon>
        <taxon>Pleosporomycetidae</taxon>
        <taxon>Venturiales</taxon>
        <taxon>Cylindrosympodiaceae</taxon>
        <taxon>Tothia</taxon>
    </lineage>
</organism>
<gene>
    <name evidence="15" type="ORF">EJ08DRAFT_679454</name>
</gene>
<keyword evidence="10" id="KW-0539">Nucleus</keyword>
<dbReference type="Pfam" id="PF07522">
    <property type="entry name" value="DRMBL"/>
    <property type="match status" value="1"/>
</dbReference>
<keyword evidence="4" id="KW-0255">Endonuclease</keyword>
<feature type="region of interest" description="Disordered" evidence="13">
    <location>
        <begin position="577"/>
        <end position="639"/>
    </location>
</feature>
<evidence type="ECO:0000256" key="10">
    <source>
        <dbReference type="ARBA" id="ARBA00023242"/>
    </source>
</evidence>
<dbReference type="GO" id="GO:0035312">
    <property type="term" value="F:5'-3' DNA exonuclease activity"/>
    <property type="evidence" value="ECO:0007669"/>
    <property type="project" value="TreeGrafter"/>
</dbReference>
<feature type="compositionally biased region" description="Pro residues" evidence="13">
    <location>
        <begin position="600"/>
        <end position="610"/>
    </location>
</feature>
<sequence length="686" mass="76472">MSTFKGFVPEFPEICIDFFRRAPGQDAPLAGFLSHVHSDHLQGLESVKGIFIYCSPATKEMLLRLEKYPHRMNFAKNTIESRQQTYKHLTKLLKPIPLSTPTTIELSTGNEIRVTLFDANHCTGAVMFLIQSKSNDNDGGKAILYTGDIRSEAWWVNSLVREPVLMPYLLGRGGGGGRRLDRMYLDTSFASNEEVDKIFPSKARGLGELLEKVGKYPEGTLFYIEAWTFGYENVWIALSSFLGSQIHLDRYRWGIYKSLRRTAEGAPQCEEAPPLVGFELGNHRMEGCLTNKPNVQLHSCERGTNCPVIDNNDNNVVRIVPIVTRLANGTEVHEMGIGGGKGDLNEKFELELDDAGILGALFQLCAARIKDQNELLKVYSLLNSVVRPEPGQMKTRLDLETGLDRMKLEDLVDFLARKARGCGGGEETNKHDTEKAIRKDGDTTIPLPKEITFPYSRHSSYSELCDLVAAFRPKDIYPCTVDENTWTPDLSMRALFGEHCSGDIFAHDAEMMEKYDARMMNLESQDTRNTETQRESQGSQDLLSQRSITSAKNDGVQLEQVPPISSKEAATEEFFTPLPIPSNTTQLPPSSPTPQLSPADPLPKSSPIPPNIQTKHPPPRSFSNPISPPKRQRISSDRSIRKWAYRAAAGLDDTVDSWDAFGGLSCVKRDEGGDVELGEEGRSGKR</sequence>
<feature type="domain" description="DNA repair metallo-beta-lactamase" evidence="14">
    <location>
        <begin position="453"/>
        <end position="480"/>
    </location>
</feature>
<dbReference type="AlphaFoldDB" id="A0A9P4NQG3"/>
<keyword evidence="16" id="KW-1185">Reference proteome</keyword>
<dbReference type="GO" id="GO:0003684">
    <property type="term" value="F:damaged DNA binding"/>
    <property type="evidence" value="ECO:0007669"/>
    <property type="project" value="TreeGrafter"/>
</dbReference>
<dbReference type="GO" id="GO:0004519">
    <property type="term" value="F:endonuclease activity"/>
    <property type="evidence" value="ECO:0007669"/>
    <property type="project" value="UniProtKB-KW"/>
</dbReference>
<dbReference type="GO" id="GO:0006310">
    <property type="term" value="P:DNA recombination"/>
    <property type="evidence" value="ECO:0007669"/>
    <property type="project" value="UniProtKB-KW"/>
</dbReference>
<keyword evidence="9" id="KW-0234">DNA repair</keyword>
<dbReference type="GO" id="GO:0005634">
    <property type="term" value="C:nucleus"/>
    <property type="evidence" value="ECO:0007669"/>
    <property type="project" value="UniProtKB-SubCell"/>
</dbReference>
<dbReference type="GO" id="GO:0006303">
    <property type="term" value="P:double-strand break repair via nonhomologous end joining"/>
    <property type="evidence" value="ECO:0007669"/>
    <property type="project" value="TreeGrafter"/>
</dbReference>
<evidence type="ECO:0000313" key="15">
    <source>
        <dbReference type="EMBL" id="KAF2430179.1"/>
    </source>
</evidence>
<dbReference type="InterPro" id="IPR036866">
    <property type="entry name" value="RibonucZ/Hydroxyglut_hydro"/>
</dbReference>
<dbReference type="Proteomes" id="UP000800235">
    <property type="component" value="Unassembled WGS sequence"/>
</dbReference>
<reference evidence="15" key="1">
    <citation type="journal article" date="2020" name="Stud. Mycol.">
        <title>101 Dothideomycetes genomes: a test case for predicting lifestyles and emergence of pathogens.</title>
        <authorList>
            <person name="Haridas S."/>
            <person name="Albert R."/>
            <person name="Binder M."/>
            <person name="Bloem J."/>
            <person name="Labutti K."/>
            <person name="Salamov A."/>
            <person name="Andreopoulos B."/>
            <person name="Baker S."/>
            <person name="Barry K."/>
            <person name="Bills G."/>
            <person name="Bluhm B."/>
            <person name="Cannon C."/>
            <person name="Castanera R."/>
            <person name="Culley D."/>
            <person name="Daum C."/>
            <person name="Ezra D."/>
            <person name="Gonzalez J."/>
            <person name="Henrissat B."/>
            <person name="Kuo A."/>
            <person name="Liang C."/>
            <person name="Lipzen A."/>
            <person name="Lutzoni F."/>
            <person name="Magnuson J."/>
            <person name="Mondo S."/>
            <person name="Nolan M."/>
            <person name="Ohm R."/>
            <person name="Pangilinan J."/>
            <person name="Park H.-J."/>
            <person name="Ramirez L."/>
            <person name="Alfaro M."/>
            <person name="Sun H."/>
            <person name="Tritt A."/>
            <person name="Yoshinaga Y."/>
            <person name="Zwiers L.-H."/>
            <person name="Turgeon B."/>
            <person name="Goodwin S."/>
            <person name="Spatafora J."/>
            <person name="Crous P."/>
            <person name="Grigoriev I."/>
        </authorList>
    </citation>
    <scope>NUCLEOTIDE SEQUENCE</scope>
    <source>
        <strain evidence="15">CBS 130266</strain>
    </source>
</reference>
<feature type="compositionally biased region" description="Polar residues" evidence="13">
    <location>
        <begin position="535"/>
        <end position="544"/>
    </location>
</feature>
<evidence type="ECO:0000256" key="4">
    <source>
        <dbReference type="ARBA" id="ARBA00022759"/>
    </source>
</evidence>
<evidence type="ECO:0000256" key="2">
    <source>
        <dbReference type="ARBA" id="ARBA00010304"/>
    </source>
</evidence>
<dbReference type="SUPFAM" id="SSF56281">
    <property type="entry name" value="Metallo-hydrolase/oxidoreductase"/>
    <property type="match status" value="1"/>
</dbReference>
<evidence type="ECO:0000256" key="5">
    <source>
        <dbReference type="ARBA" id="ARBA00022763"/>
    </source>
</evidence>
<evidence type="ECO:0000256" key="8">
    <source>
        <dbReference type="ARBA" id="ARBA00023172"/>
    </source>
</evidence>
<proteinExistence type="inferred from homology"/>
<dbReference type="PANTHER" id="PTHR23240">
    <property type="entry name" value="DNA CROSS-LINK REPAIR PROTEIN PSO2/SNM1-RELATED"/>
    <property type="match status" value="1"/>
</dbReference>